<dbReference type="EMBL" id="JADJOT010000009">
    <property type="protein sequence ID" value="MBK7955010.1"/>
    <property type="molecule type" value="Genomic_DNA"/>
</dbReference>
<feature type="domain" description="PpiC" evidence="14">
    <location>
        <begin position="265"/>
        <end position="365"/>
    </location>
</feature>
<gene>
    <name evidence="15" type="ORF">IPK02_14250</name>
</gene>
<keyword evidence="2" id="KW-1003">Cell membrane</keyword>
<organism evidence="15 16">
    <name type="scientific">Candidatus Accumulibacter affinis</name>
    <dbReference type="NCBI Taxonomy" id="2954384"/>
    <lineage>
        <taxon>Bacteria</taxon>
        <taxon>Pseudomonadati</taxon>
        <taxon>Pseudomonadota</taxon>
        <taxon>Betaproteobacteria</taxon>
        <taxon>Candidatus Accumulibacter</taxon>
    </lineage>
</organism>
<dbReference type="PANTHER" id="PTHR47529">
    <property type="entry name" value="PEPTIDYL-PROLYL CIS-TRANS ISOMERASE D"/>
    <property type="match status" value="1"/>
</dbReference>
<evidence type="ECO:0000259" key="14">
    <source>
        <dbReference type="PROSITE" id="PS50198"/>
    </source>
</evidence>
<dbReference type="Proteomes" id="UP000706151">
    <property type="component" value="Unassembled WGS sequence"/>
</dbReference>
<dbReference type="SUPFAM" id="SSF109998">
    <property type="entry name" value="Triger factor/SurA peptide-binding domain-like"/>
    <property type="match status" value="1"/>
</dbReference>
<evidence type="ECO:0000313" key="16">
    <source>
        <dbReference type="Proteomes" id="UP000706151"/>
    </source>
</evidence>
<keyword evidence="4 13" id="KW-0812">Transmembrane</keyword>
<dbReference type="PANTHER" id="PTHR47529:SF1">
    <property type="entry name" value="PERIPLASMIC CHAPERONE PPID"/>
    <property type="match status" value="1"/>
</dbReference>
<evidence type="ECO:0000256" key="2">
    <source>
        <dbReference type="ARBA" id="ARBA00022475"/>
    </source>
</evidence>
<dbReference type="InterPro" id="IPR046357">
    <property type="entry name" value="PPIase_dom_sf"/>
</dbReference>
<proteinExistence type="inferred from homology"/>
<evidence type="ECO:0000256" key="10">
    <source>
        <dbReference type="ARBA" id="ARBA00040743"/>
    </source>
</evidence>
<evidence type="ECO:0000256" key="3">
    <source>
        <dbReference type="ARBA" id="ARBA00022519"/>
    </source>
</evidence>
<evidence type="ECO:0000256" key="12">
    <source>
        <dbReference type="PROSITE-ProRule" id="PRU00278"/>
    </source>
</evidence>
<keyword evidence="7" id="KW-0143">Chaperone</keyword>
<keyword evidence="3" id="KW-0997">Cell inner membrane</keyword>
<keyword evidence="12" id="KW-0697">Rotamase</keyword>
<evidence type="ECO:0000313" key="15">
    <source>
        <dbReference type="EMBL" id="MBK7955010.1"/>
    </source>
</evidence>
<evidence type="ECO:0000256" key="4">
    <source>
        <dbReference type="ARBA" id="ARBA00022692"/>
    </source>
</evidence>
<dbReference type="InterPro" id="IPR052029">
    <property type="entry name" value="PpiD_chaperone"/>
</dbReference>
<keyword evidence="5 13" id="KW-1133">Transmembrane helix</keyword>
<comment type="subcellular location">
    <subcellularLocation>
        <location evidence="1">Cell inner membrane</location>
        <topology evidence="1">Single-pass type II membrane protein</topology>
        <orientation evidence="1">Periplasmic side</orientation>
    </subcellularLocation>
</comment>
<keyword evidence="6 13" id="KW-0472">Membrane</keyword>
<dbReference type="PROSITE" id="PS01096">
    <property type="entry name" value="PPIC_PPIASE_1"/>
    <property type="match status" value="1"/>
</dbReference>
<evidence type="ECO:0000256" key="11">
    <source>
        <dbReference type="ARBA" id="ARBA00042775"/>
    </source>
</evidence>
<feature type="transmembrane region" description="Helical" evidence="13">
    <location>
        <begin position="12"/>
        <end position="29"/>
    </location>
</feature>
<evidence type="ECO:0000256" key="13">
    <source>
        <dbReference type="SAM" id="Phobius"/>
    </source>
</evidence>
<evidence type="ECO:0000256" key="8">
    <source>
        <dbReference type="ARBA" id="ARBA00023235"/>
    </source>
</evidence>
<dbReference type="Gene3D" id="3.10.50.40">
    <property type="match status" value="1"/>
</dbReference>
<dbReference type="Pfam" id="PF13624">
    <property type="entry name" value="SurA_N_3"/>
    <property type="match status" value="1"/>
</dbReference>
<comment type="similarity">
    <text evidence="9">Belongs to the PpiD chaperone family.</text>
</comment>
<evidence type="ECO:0000256" key="5">
    <source>
        <dbReference type="ARBA" id="ARBA00022989"/>
    </source>
</evidence>
<dbReference type="InterPro" id="IPR027304">
    <property type="entry name" value="Trigger_fact/SurA_dom_sf"/>
</dbReference>
<dbReference type="InterPro" id="IPR000297">
    <property type="entry name" value="PPIase_PpiC"/>
</dbReference>
<evidence type="ECO:0000256" key="9">
    <source>
        <dbReference type="ARBA" id="ARBA00038408"/>
    </source>
</evidence>
<dbReference type="InterPro" id="IPR023058">
    <property type="entry name" value="PPIase_PpiC_CS"/>
</dbReference>
<keyword evidence="8 12" id="KW-0413">Isomerase</keyword>
<protein>
    <recommendedName>
        <fullName evidence="10">Periplasmic chaperone PpiD</fullName>
    </recommendedName>
    <alternativeName>
        <fullName evidence="11">Periplasmic folding chaperone</fullName>
    </alternativeName>
</protein>
<dbReference type="AlphaFoldDB" id="A0A935TIX7"/>
<evidence type="ECO:0000256" key="6">
    <source>
        <dbReference type="ARBA" id="ARBA00023136"/>
    </source>
</evidence>
<accession>A0A935TIX7</accession>
<dbReference type="PROSITE" id="PS50198">
    <property type="entry name" value="PPIC_PPIASE_2"/>
    <property type="match status" value="1"/>
</dbReference>
<evidence type="ECO:0000256" key="1">
    <source>
        <dbReference type="ARBA" id="ARBA00004382"/>
    </source>
</evidence>
<dbReference type="SUPFAM" id="SSF54534">
    <property type="entry name" value="FKBP-like"/>
    <property type="match status" value="1"/>
</dbReference>
<dbReference type="GO" id="GO:0003755">
    <property type="term" value="F:peptidyl-prolyl cis-trans isomerase activity"/>
    <property type="evidence" value="ECO:0007669"/>
    <property type="project" value="UniProtKB-KW"/>
</dbReference>
<evidence type="ECO:0000256" key="7">
    <source>
        <dbReference type="ARBA" id="ARBA00023186"/>
    </source>
</evidence>
<comment type="caution">
    <text evidence="15">The sequence shown here is derived from an EMBL/GenBank/DDBJ whole genome shotgun (WGS) entry which is preliminary data.</text>
</comment>
<dbReference type="Gene3D" id="1.10.4030.10">
    <property type="entry name" value="Porin chaperone SurA, peptide-binding domain"/>
    <property type="match status" value="1"/>
</dbReference>
<dbReference type="GO" id="GO:0005886">
    <property type="term" value="C:plasma membrane"/>
    <property type="evidence" value="ECO:0007669"/>
    <property type="project" value="UniProtKB-SubCell"/>
</dbReference>
<reference evidence="15 16" key="1">
    <citation type="submission" date="2020-10" db="EMBL/GenBank/DDBJ databases">
        <title>Connecting structure to function with the recovery of over 1000 high-quality activated sludge metagenome-assembled genomes encoding full-length rRNA genes using long-read sequencing.</title>
        <authorList>
            <person name="Singleton C.M."/>
            <person name="Petriglieri F."/>
            <person name="Kristensen J.M."/>
            <person name="Kirkegaard R.H."/>
            <person name="Michaelsen T.Y."/>
            <person name="Andersen M.H."/>
            <person name="Karst S.M."/>
            <person name="Dueholm M.S."/>
            <person name="Nielsen P.H."/>
            <person name="Albertsen M."/>
        </authorList>
    </citation>
    <scope>NUCLEOTIDE SEQUENCE [LARGE SCALE GENOMIC DNA]</scope>
    <source>
        <strain evidence="15">Fred_18-Q3-R57-64_BAT3C.720</strain>
    </source>
</reference>
<sequence>MFFDAVRTNKRVVQIFLALITLPFAFWGVDSYVRNTGAGTDLASVGDSKITMQQFDQAWRAQQDRMRQVLGANFRPEAMNTPAAKLAVLNSLVDQRLLLLEAAKGRLGASDDQLRGVISKIPALQDNGQFSLARYQAALSAQGMSQAQFEAQLRQDLTLQQIVSAIGDTAITSNTVVDELLRIQAEERQIAESRITPEQFAGQVKIDAQAVQKYYEENSRRFAVAEQAKVEYVVLSLDGMLAQVKPGDGEVSAWYETHKERYQQAEERRASHILILANGDADQATAKAKAEEVLKEVQKSPARFADLARQYSQDPGSAEKGGDLGFFGRGMMVKPFEDSVFKLREDDSPVLVQSEFGYHIIKLTGIKAGQQRALADVRPEIEEELKRQAASRQFADSAEAFSNLVYEQSDSLQPVAERFKLQTRQSGWLPRSPTPEALATMGQLGNQKILAAIFSDDSLKNKRNTEVVEIAPNTLLAARVIDYRPASTKPIEAVRADIEAALKATEEAALARTAGEAKLGELQQGTQDKVAWGPLGNVSRQDARQVPPGALKAIFRANVEKLPAYVGAEGAGGNYLLYKISKVSHPEKVDDSRRKALQREYATILGQEDFAAYLAGLRQRSKIDINRSALESKER</sequence>
<name>A0A935TIX7_9PROT</name>
<dbReference type="Pfam" id="PF13616">
    <property type="entry name" value="Rotamase_3"/>
    <property type="match status" value="1"/>
</dbReference>